<evidence type="ECO:0000256" key="4">
    <source>
        <dbReference type="ARBA" id="ARBA00022679"/>
    </source>
</evidence>
<dbReference type="HAMAP" id="MF_01635">
    <property type="entry name" value="UbiA"/>
    <property type="match status" value="1"/>
</dbReference>
<dbReference type="OrthoDB" id="18170at2759"/>
<keyword evidence="8" id="KW-0831">Ubiquinone biosynthesis</keyword>
<dbReference type="NCBIfam" id="TIGR01474">
    <property type="entry name" value="ubiA_proteo"/>
    <property type="match status" value="1"/>
</dbReference>
<keyword evidence="10" id="KW-1185">Reference proteome</keyword>
<dbReference type="EC" id="2.5.1.39" evidence="8"/>
<keyword evidence="6 8" id="KW-1133">Transmembrane helix</keyword>
<evidence type="ECO:0000256" key="5">
    <source>
        <dbReference type="ARBA" id="ARBA00022692"/>
    </source>
</evidence>
<dbReference type="InterPro" id="IPR044878">
    <property type="entry name" value="UbiA_sf"/>
</dbReference>
<reference evidence="9 10" key="1">
    <citation type="submission" date="2012-05" db="EMBL/GenBank/DDBJ databases">
        <title>Recombination and specialization in a pathogen metapopulation.</title>
        <authorList>
            <person name="Gardiner A."/>
            <person name="Kemen E."/>
            <person name="Schultz-Larsen T."/>
            <person name="MacLean D."/>
            <person name="Van Oosterhout C."/>
            <person name="Jones J.D.G."/>
        </authorList>
    </citation>
    <scope>NUCLEOTIDE SEQUENCE [LARGE SCALE GENOMIC DNA]</scope>
    <source>
        <strain evidence="9 10">Ac Nc2</strain>
    </source>
</reference>
<evidence type="ECO:0000256" key="7">
    <source>
        <dbReference type="ARBA" id="ARBA00023136"/>
    </source>
</evidence>
<organism evidence="9 10">
    <name type="scientific">Albugo candida</name>
    <dbReference type="NCBI Taxonomy" id="65357"/>
    <lineage>
        <taxon>Eukaryota</taxon>
        <taxon>Sar</taxon>
        <taxon>Stramenopiles</taxon>
        <taxon>Oomycota</taxon>
        <taxon>Peronosporomycetes</taxon>
        <taxon>Albuginales</taxon>
        <taxon>Albuginaceae</taxon>
        <taxon>Albugo</taxon>
    </lineage>
</organism>
<keyword evidence="7 8" id="KW-0472">Membrane</keyword>
<dbReference type="Proteomes" id="UP000053237">
    <property type="component" value="Unassembled WGS sequence"/>
</dbReference>
<keyword evidence="4 8" id="KW-0808">Transferase</keyword>
<dbReference type="PANTHER" id="PTHR11048">
    <property type="entry name" value="PRENYLTRANSFERASES"/>
    <property type="match status" value="1"/>
</dbReference>
<keyword evidence="8" id="KW-0496">Mitochondrion</keyword>
<dbReference type="GO" id="GO:0008412">
    <property type="term" value="F:4-hydroxybenzoate polyprenyltransferase activity"/>
    <property type="evidence" value="ECO:0007669"/>
    <property type="project" value="UniProtKB-EC"/>
</dbReference>
<dbReference type="GO" id="GO:0008299">
    <property type="term" value="P:isoprenoid biosynthetic process"/>
    <property type="evidence" value="ECO:0007669"/>
    <property type="project" value="UniProtKB-UniRule"/>
</dbReference>
<comment type="caution">
    <text evidence="9">The sequence shown here is derived from an EMBL/GenBank/DDBJ whole genome shotgun (WGS) entry which is preliminary data.</text>
</comment>
<dbReference type="FunFam" id="1.20.120.1780:FF:000001">
    <property type="entry name" value="4-hydroxybenzoate octaprenyltransferase"/>
    <property type="match status" value="1"/>
</dbReference>
<accession>A0A024G928</accession>
<proteinExistence type="inferred from homology"/>
<dbReference type="FunFam" id="1.10.357.140:FF:000003">
    <property type="entry name" value="4-hydroxybenzoate polyprenyltransferase, mitochondrial"/>
    <property type="match status" value="1"/>
</dbReference>
<feature type="transmembrane region" description="Helical" evidence="8">
    <location>
        <begin position="206"/>
        <end position="223"/>
    </location>
</feature>
<dbReference type="FunCoup" id="A0A024G928">
    <property type="interactions" value="58"/>
</dbReference>
<dbReference type="InterPro" id="IPR039653">
    <property type="entry name" value="Prenyltransferase"/>
</dbReference>
<dbReference type="Gene3D" id="1.10.357.140">
    <property type="entry name" value="UbiA prenyltransferase"/>
    <property type="match status" value="1"/>
</dbReference>
<evidence type="ECO:0000256" key="3">
    <source>
        <dbReference type="ARBA" id="ARBA00005985"/>
    </source>
</evidence>
<evidence type="ECO:0000256" key="8">
    <source>
        <dbReference type="HAMAP-Rule" id="MF_03189"/>
    </source>
</evidence>
<dbReference type="AlphaFoldDB" id="A0A024G928"/>
<evidence type="ECO:0000313" key="10">
    <source>
        <dbReference type="Proteomes" id="UP000053237"/>
    </source>
</evidence>
<comment type="catalytic activity">
    <reaction evidence="8">
        <text>an all-trans-polyprenyl diphosphate + 4-hydroxybenzoate = a 4-hydroxy-3-(all-trans-polyprenyl)benzoate + diphosphate</text>
        <dbReference type="Rhea" id="RHEA:44504"/>
        <dbReference type="Rhea" id="RHEA-COMP:9514"/>
        <dbReference type="Rhea" id="RHEA-COMP:9564"/>
        <dbReference type="ChEBI" id="CHEBI:17879"/>
        <dbReference type="ChEBI" id="CHEBI:33019"/>
        <dbReference type="ChEBI" id="CHEBI:58914"/>
        <dbReference type="ChEBI" id="CHEBI:78396"/>
        <dbReference type="EC" id="2.5.1.39"/>
    </reaction>
</comment>
<dbReference type="Pfam" id="PF01040">
    <property type="entry name" value="UbiA"/>
    <property type="match status" value="1"/>
</dbReference>
<dbReference type="STRING" id="65357.A0A024G928"/>
<dbReference type="PANTHER" id="PTHR11048:SF28">
    <property type="entry name" value="4-HYDROXYBENZOATE POLYPRENYLTRANSFERASE, MITOCHONDRIAL"/>
    <property type="match status" value="1"/>
</dbReference>
<dbReference type="InterPro" id="IPR006370">
    <property type="entry name" value="HB_polyprenyltransferase-like"/>
</dbReference>
<dbReference type="CDD" id="cd13959">
    <property type="entry name" value="PT_UbiA_COQ2"/>
    <property type="match status" value="1"/>
</dbReference>
<dbReference type="EMBL" id="CAIX01000047">
    <property type="protein sequence ID" value="CCI43361.1"/>
    <property type="molecule type" value="Genomic_DNA"/>
</dbReference>
<dbReference type="PROSITE" id="PS00943">
    <property type="entry name" value="UBIA"/>
    <property type="match status" value="1"/>
</dbReference>
<protein>
    <recommendedName>
        <fullName evidence="8">4-hydroxybenzoate polyprenyltransferase, mitochondrial</fullName>
        <shortName evidence="8">4-HB polyprenyltransferase</shortName>
        <ecNumber evidence="8">2.5.1.39</ecNumber>
    </recommendedName>
    <alternativeName>
        <fullName evidence="8">Para-hydroxybenzoate--polyprenyltransferase</fullName>
        <shortName evidence="8">PHB:PPT</shortName>
        <shortName evidence="8">PHB:polyprenyltransferase</shortName>
    </alternativeName>
</protein>
<feature type="transmembrane region" description="Helical" evidence="8">
    <location>
        <begin position="229"/>
        <end position="246"/>
    </location>
</feature>
<comment type="pathway">
    <text evidence="8">Cofactor biosynthesis; ubiquinone biosynthesis.</text>
</comment>
<dbReference type="InterPro" id="IPR030470">
    <property type="entry name" value="UbiA_prenylTrfase_CS"/>
</dbReference>
<dbReference type="GO" id="GO:0005743">
    <property type="term" value="C:mitochondrial inner membrane"/>
    <property type="evidence" value="ECO:0007669"/>
    <property type="project" value="UniProtKB-SubCell"/>
</dbReference>
<comment type="function">
    <text evidence="8">Catalyzes the prenylation of para-hydroxybenzoate (PHB) with an all-trans polyprenyl group. Mediates the second step in the final reaction sequence of coenzyme Q (CoQ) biosynthesis, which is the condensation of the polyisoprenoid side chain with PHB, generating the first membrane-bound Q intermediate.</text>
</comment>
<evidence type="ECO:0000256" key="1">
    <source>
        <dbReference type="ARBA" id="ARBA00001946"/>
    </source>
</evidence>
<sequence>MLRTFPHRPINILTYCRASNSQFAHRTRRNTSFIQFISAKLNCHLSQKPICDQFRTEKSTWAERYAPKSMLPYIQLARINRPAGTFMLFWPCVWSISLAAPIGQFPDLKLLSLFGIGSLIMRSAGCTINDMWDRKFDRLVQRTNQRPLAAGTITYEQAWKFLGIQLCGGLAVLLQLNWYSVAIGASSLGLVVAYPLMKRVTYWPQAFLGLTFNYGAILGWAAVHGSINWPIILPLYVSGVCWTLVYDTLYAHQDRSDDVAIGVRSTAILFGDQTIPILNAFAAVSISCIGAAGYLSGLAWPFYVGLGAGAGQLAWQINTAKLNDTANLQARFRSNKWFGAIISSSVLVGKVCI</sequence>
<comment type="cofactor">
    <cofactor evidence="1 8">
        <name>Mg(2+)</name>
        <dbReference type="ChEBI" id="CHEBI:18420"/>
    </cofactor>
</comment>
<comment type="similarity">
    <text evidence="3 8">Belongs to the UbiA prenyltransferase family.</text>
</comment>
<evidence type="ECO:0000256" key="6">
    <source>
        <dbReference type="ARBA" id="ARBA00022989"/>
    </source>
</evidence>
<name>A0A024G928_9STRA</name>
<feature type="transmembrane region" description="Helical" evidence="8">
    <location>
        <begin position="176"/>
        <end position="194"/>
    </location>
</feature>
<evidence type="ECO:0000256" key="2">
    <source>
        <dbReference type="ARBA" id="ARBA00004141"/>
    </source>
</evidence>
<keyword evidence="8" id="KW-0414">Isoprene biosynthesis</keyword>
<dbReference type="GO" id="GO:0006744">
    <property type="term" value="P:ubiquinone biosynthetic process"/>
    <property type="evidence" value="ECO:0007669"/>
    <property type="project" value="UniProtKB-UniRule"/>
</dbReference>
<gene>
    <name evidence="9" type="ORF">BN9_041450</name>
</gene>
<feature type="transmembrane region" description="Helical" evidence="8">
    <location>
        <begin position="83"/>
        <end position="103"/>
    </location>
</feature>
<evidence type="ECO:0000313" key="9">
    <source>
        <dbReference type="EMBL" id="CCI43361.1"/>
    </source>
</evidence>
<dbReference type="InParanoid" id="A0A024G928"/>
<comment type="subcellular location">
    <subcellularLocation>
        <location evidence="2">Membrane</location>
        <topology evidence="2">Multi-pass membrane protein</topology>
    </subcellularLocation>
    <subcellularLocation>
        <location evidence="8">Mitochondrion inner membrane</location>
        <topology evidence="8">Multi-pass membrane protein</topology>
        <orientation evidence="8">Matrix side</orientation>
    </subcellularLocation>
</comment>
<dbReference type="UniPathway" id="UPA00232"/>
<dbReference type="InterPro" id="IPR000537">
    <property type="entry name" value="UbiA_prenyltransferase"/>
</dbReference>
<keyword evidence="8" id="KW-0999">Mitochondrion inner membrane</keyword>
<keyword evidence="5 8" id="KW-0812">Transmembrane</keyword>